<evidence type="ECO:0000313" key="2">
    <source>
        <dbReference type="EMBL" id="MXN19991.1"/>
    </source>
</evidence>
<keyword evidence="3" id="KW-1185">Reference proteome</keyword>
<evidence type="ECO:0000313" key="3">
    <source>
        <dbReference type="Proteomes" id="UP000477911"/>
    </source>
</evidence>
<proteinExistence type="predicted"/>
<keyword evidence="1" id="KW-0812">Transmembrane</keyword>
<accession>A0A6L7G7D5</accession>
<evidence type="ECO:0000256" key="1">
    <source>
        <dbReference type="SAM" id="Phobius"/>
    </source>
</evidence>
<protein>
    <submittedName>
        <fullName evidence="2">Uncharacterized protein</fullName>
    </submittedName>
</protein>
<gene>
    <name evidence="2" type="ORF">GR170_19320</name>
</gene>
<reference evidence="2 3" key="1">
    <citation type="submission" date="2019-12" db="EMBL/GenBank/DDBJ databases">
        <authorList>
            <person name="Li M."/>
        </authorList>
    </citation>
    <scope>NUCLEOTIDE SEQUENCE [LARGE SCALE GENOMIC DNA]</scope>
    <source>
        <strain evidence="2 3">GBMRC 2024</strain>
    </source>
</reference>
<comment type="caution">
    <text evidence="2">The sequence shown here is derived from an EMBL/GenBank/DDBJ whole genome shotgun (WGS) entry which is preliminary data.</text>
</comment>
<keyword evidence="1" id="KW-0472">Membrane</keyword>
<feature type="transmembrane region" description="Helical" evidence="1">
    <location>
        <begin position="20"/>
        <end position="40"/>
    </location>
</feature>
<dbReference type="RefSeq" id="WP_160896119.1">
    <property type="nucleotide sequence ID" value="NZ_WUMU01000023.1"/>
</dbReference>
<feature type="transmembrane region" description="Helical" evidence="1">
    <location>
        <begin position="46"/>
        <end position="66"/>
    </location>
</feature>
<keyword evidence="1" id="KW-1133">Transmembrane helix</keyword>
<name>A0A6L7G7D5_9RHOB</name>
<dbReference type="Proteomes" id="UP000477911">
    <property type="component" value="Unassembled WGS sequence"/>
</dbReference>
<dbReference type="AlphaFoldDB" id="A0A6L7G7D5"/>
<sequence>MSDRTFFYAPDRRLPPATGFLLAAGFGAIGLISAFLVGLAGAGLGLALLAWLLVPGALLGAVMLGMRVAPRPRCRRCHLREVPRHG</sequence>
<organism evidence="2 3">
    <name type="scientific">Pseudooceanicola albus</name>
    <dbReference type="NCBI Taxonomy" id="2692189"/>
    <lineage>
        <taxon>Bacteria</taxon>
        <taxon>Pseudomonadati</taxon>
        <taxon>Pseudomonadota</taxon>
        <taxon>Alphaproteobacteria</taxon>
        <taxon>Rhodobacterales</taxon>
        <taxon>Paracoccaceae</taxon>
        <taxon>Pseudooceanicola</taxon>
    </lineage>
</organism>
<dbReference type="EMBL" id="WUMU01000023">
    <property type="protein sequence ID" value="MXN19991.1"/>
    <property type="molecule type" value="Genomic_DNA"/>
</dbReference>